<evidence type="ECO:0000313" key="6">
    <source>
        <dbReference type="EMBL" id="GGH76501.1"/>
    </source>
</evidence>
<name>A0ABQ1ZR95_9BACL</name>
<comment type="function">
    <text evidence="3">Counteracts the endogenous Pycsar antiviral defense system. Phosphodiesterase that enables metal-dependent hydrolysis of host cyclic nucleotide Pycsar defense signals such as cCMP and cUMP.</text>
</comment>
<dbReference type="EMBL" id="BMDD01000002">
    <property type="protein sequence ID" value="GGH76501.1"/>
    <property type="molecule type" value="Genomic_DNA"/>
</dbReference>
<sequence>MKITLIRNATLWLEYGGLNWLVDPSFADQGSTPAIPHVPDSRPNPLVPLPATAESLSSPDILLLTHLHPDHWDEPAAKALLAGRGGSELPILAQPGDRERIASFGFSDVTEIEKTLTYRDVTITRTSGQHGIGEIGQKMGRVSGFVLRARNEPTLYIAGDTIWCDDAVQALDTHRPDVTVVNAGGAQFGEGDPIIMTPEDVASLCRHNADTAIVAVHLEAINHCQTTRETLASEMKQQGLQDRVRIPADGETLAF</sequence>
<reference evidence="7" key="1">
    <citation type="journal article" date="2019" name="Int. J. Syst. Evol. Microbiol.">
        <title>The Global Catalogue of Microorganisms (GCM) 10K type strain sequencing project: providing services to taxonomists for standard genome sequencing and annotation.</title>
        <authorList>
            <consortium name="The Broad Institute Genomics Platform"/>
            <consortium name="The Broad Institute Genome Sequencing Center for Infectious Disease"/>
            <person name="Wu L."/>
            <person name="Ma J."/>
        </authorList>
    </citation>
    <scope>NUCLEOTIDE SEQUENCE [LARGE SCALE GENOMIC DNA]</scope>
    <source>
        <strain evidence="7">CCM 8702</strain>
    </source>
</reference>
<gene>
    <name evidence="6" type="ORF">GCM10007362_18840</name>
</gene>
<comment type="catalytic activity">
    <reaction evidence="2">
        <text>3',5'-cyclic CMP + H2O = CMP + H(+)</text>
        <dbReference type="Rhea" id="RHEA:72675"/>
        <dbReference type="ChEBI" id="CHEBI:15377"/>
        <dbReference type="ChEBI" id="CHEBI:15378"/>
        <dbReference type="ChEBI" id="CHEBI:58003"/>
        <dbReference type="ChEBI" id="CHEBI:60377"/>
    </reaction>
    <physiologicalReaction direction="left-to-right" evidence="2">
        <dbReference type="Rhea" id="RHEA:72676"/>
    </physiologicalReaction>
</comment>
<dbReference type="PANTHER" id="PTHR43546:SF9">
    <property type="entry name" value="L-ASCORBATE-6-PHOSPHATE LACTONASE ULAG-RELATED"/>
    <property type="match status" value="1"/>
</dbReference>
<evidence type="ECO:0000259" key="5">
    <source>
        <dbReference type="Pfam" id="PF12706"/>
    </source>
</evidence>
<evidence type="ECO:0000256" key="1">
    <source>
        <dbReference type="ARBA" id="ARBA00022801"/>
    </source>
</evidence>
<keyword evidence="1" id="KW-0378">Hydrolase</keyword>
<evidence type="ECO:0000313" key="7">
    <source>
        <dbReference type="Proteomes" id="UP000605427"/>
    </source>
</evidence>
<proteinExistence type="predicted"/>
<comment type="catalytic activity">
    <reaction evidence="4">
        <text>3',5'-cyclic UMP + H2O = UMP + H(+)</text>
        <dbReference type="Rhea" id="RHEA:70575"/>
        <dbReference type="ChEBI" id="CHEBI:15377"/>
        <dbReference type="ChEBI" id="CHEBI:15378"/>
        <dbReference type="ChEBI" id="CHEBI:57865"/>
        <dbReference type="ChEBI" id="CHEBI:184387"/>
    </reaction>
    <physiologicalReaction direction="left-to-right" evidence="4">
        <dbReference type="Rhea" id="RHEA:70576"/>
    </physiologicalReaction>
</comment>
<dbReference type="Proteomes" id="UP000605427">
    <property type="component" value="Unassembled WGS sequence"/>
</dbReference>
<dbReference type="PANTHER" id="PTHR43546">
    <property type="entry name" value="UPF0173 METAL-DEPENDENT HYDROLASE MJ1163-RELATED"/>
    <property type="match status" value="1"/>
</dbReference>
<dbReference type="Pfam" id="PF12706">
    <property type="entry name" value="Lactamase_B_2"/>
    <property type="match status" value="1"/>
</dbReference>
<protein>
    <recommendedName>
        <fullName evidence="5">Metallo-beta-lactamase domain-containing protein</fullName>
    </recommendedName>
</protein>
<evidence type="ECO:0000256" key="3">
    <source>
        <dbReference type="ARBA" id="ARBA00034301"/>
    </source>
</evidence>
<dbReference type="InterPro" id="IPR001279">
    <property type="entry name" value="Metallo-B-lactamas"/>
</dbReference>
<dbReference type="InterPro" id="IPR036866">
    <property type="entry name" value="RibonucZ/Hydroxyglut_hydro"/>
</dbReference>
<dbReference type="InterPro" id="IPR050114">
    <property type="entry name" value="UPF0173_UPF0282_UlaG_hydrolase"/>
</dbReference>
<accession>A0ABQ1ZR95</accession>
<dbReference type="SUPFAM" id="SSF56281">
    <property type="entry name" value="Metallo-hydrolase/oxidoreductase"/>
    <property type="match status" value="1"/>
</dbReference>
<dbReference type="Gene3D" id="3.60.15.10">
    <property type="entry name" value="Ribonuclease Z/Hydroxyacylglutathione hydrolase-like"/>
    <property type="match status" value="1"/>
</dbReference>
<comment type="caution">
    <text evidence="6">The sequence shown here is derived from an EMBL/GenBank/DDBJ whole genome shotgun (WGS) entry which is preliminary data.</text>
</comment>
<organism evidence="6 7">
    <name type="scientific">Saccharibacillus endophyticus</name>
    <dbReference type="NCBI Taxonomy" id="2060666"/>
    <lineage>
        <taxon>Bacteria</taxon>
        <taxon>Bacillati</taxon>
        <taxon>Bacillota</taxon>
        <taxon>Bacilli</taxon>
        <taxon>Bacillales</taxon>
        <taxon>Paenibacillaceae</taxon>
        <taxon>Saccharibacillus</taxon>
    </lineage>
</organism>
<evidence type="ECO:0000256" key="2">
    <source>
        <dbReference type="ARBA" id="ARBA00034221"/>
    </source>
</evidence>
<feature type="domain" description="Metallo-beta-lactamase" evidence="5">
    <location>
        <begin position="21"/>
        <end position="217"/>
    </location>
</feature>
<dbReference type="RefSeq" id="WP_172242668.1">
    <property type="nucleotide sequence ID" value="NZ_BMDD01000002.1"/>
</dbReference>
<evidence type="ECO:0000256" key="4">
    <source>
        <dbReference type="ARBA" id="ARBA00048505"/>
    </source>
</evidence>
<keyword evidence="7" id="KW-1185">Reference proteome</keyword>